<feature type="binding site" evidence="12">
    <location>
        <position position="430"/>
    </location>
    <ligand>
        <name>K(+)</name>
        <dbReference type="ChEBI" id="CHEBI:29103"/>
    </ligand>
</feature>
<name>A0A7D3Y491_9BACT</name>
<evidence type="ECO:0000256" key="2">
    <source>
        <dbReference type="ARBA" id="ARBA00009137"/>
    </source>
</evidence>
<feature type="binding site" evidence="12">
    <location>
        <position position="218"/>
    </location>
    <ligand>
        <name>K(+)</name>
        <dbReference type="ChEBI" id="CHEBI:29103"/>
    </ligand>
</feature>
<accession>A0A7D3Y491</accession>
<evidence type="ECO:0000256" key="10">
    <source>
        <dbReference type="ARBA" id="ARBA00023065"/>
    </source>
</evidence>
<feature type="transmembrane region" description="Helical" evidence="13">
    <location>
        <begin position="178"/>
        <end position="200"/>
    </location>
</feature>
<dbReference type="GO" id="GO:0005886">
    <property type="term" value="C:plasma membrane"/>
    <property type="evidence" value="ECO:0007669"/>
    <property type="project" value="UniProtKB-SubCell"/>
</dbReference>
<dbReference type="KEGG" id="ttz:FHG85_06100"/>
<comment type="similarity">
    <text evidence="2">Belongs to the TrkH potassium transport family.</text>
</comment>
<dbReference type="RefSeq" id="WP_173074002.1">
    <property type="nucleotide sequence ID" value="NZ_CP041345.1"/>
</dbReference>
<dbReference type="Proteomes" id="UP000500961">
    <property type="component" value="Chromosome"/>
</dbReference>
<dbReference type="InterPro" id="IPR004772">
    <property type="entry name" value="TrkH"/>
</dbReference>
<dbReference type="EMBL" id="CP041345">
    <property type="protein sequence ID" value="QKG79849.1"/>
    <property type="molecule type" value="Genomic_DNA"/>
</dbReference>
<evidence type="ECO:0000256" key="4">
    <source>
        <dbReference type="ARBA" id="ARBA00022475"/>
    </source>
</evidence>
<evidence type="ECO:0000256" key="9">
    <source>
        <dbReference type="ARBA" id="ARBA00022989"/>
    </source>
</evidence>
<keyword evidence="8 12" id="KW-0630">Potassium</keyword>
<proteinExistence type="inferred from homology"/>
<keyword evidence="5" id="KW-0997">Cell inner membrane</keyword>
<organism evidence="14 15">
    <name type="scientific">Tenuifilum thalassicum</name>
    <dbReference type="NCBI Taxonomy" id="2590900"/>
    <lineage>
        <taxon>Bacteria</taxon>
        <taxon>Pseudomonadati</taxon>
        <taxon>Bacteroidota</taxon>
        <taxon>Bacteroidia</taxon>
        <taxon>Bacteroidales</taxon>
        <taxon>Tenuifilaceae</taxon>
        <taxon>Tenuifilum</taxon>
    </lineage>
</organism>
<protein>
    <submittedName>
        <fullName evidence="14">TrkH family potassium uptake protein</fullName>
    </submittedName>
</protein>
<keyword evidence="3" id="KW-0813">Transport</keyword>
<evidence type="ECO:0000313" key="14">
    <source>
        <dbReference type="EMBL" id="QKG79849.1"/>
    </source>
</evidence>
<evidence type="ECO:0000256" key="5">
    <source>
        <dbReference type="ARBA" id="ARBA00022519"/>
    </source>
</evidence>
<keyword evidence="6" id="KW-0633">Potassium transport</keyword>
<feature type="binding site" evidence="12">
    <location>
        <position position="314"/>
    </location>
    <ligand>
        <name>K(+)</name>
        <dbReference type="ChEBI" id="CHEBI:29103"/>
    </ligand>
</feature>
<keyword evidence="11 13" id="KW-0472">Membrane</keyword>
<evidence type="ECO:0000313" key="15">
    <source>
        <dbReference type="Proteomes" id="UP000500961"/>
    </source>
</evidence>
<keyword evidence="12" id="KW-0479">Metal-binding</keyword>
<evidence type="ECO:0000256" key="3">
    <source>
        <dbReference type="ARBA" id="ARBA00022448"/>
    </source>
</evidence>
<keyword evidence="10" id="KW-0406">Ion transport</keyword>
<dbReference type="GO" id="GO:0015379">
    <property type="term" value="F:potassium:chloride symporter activity"/>
    <property type="evidence" value="ECO:0007669"/>
    <property type="project" value="InterPro"/>
</dbReference>
<evidence type="ECO:0000256" key="8">
    <source>
        <dbReference type="ARBA" id="ARBA00022958"/>
    </source>
</evidence>
<evidence type="ECO:0000256" key="12">
    <source>
        <dbReference type="PIRSR" id="PIRSR006247-1"/>
    </source>
</evidence>
<feature type="transmembrane region" description="Helical" evidence="13">
    <location>
        <begin position="237"/>
        <end position="257"/>
    </location>
</feature>
<dbReference type="PIRSF" id="PIRSF006247">
    <property type="entry name" value="TrkH"/>
    <property type="match status" value="1"/>
</dbReference>
<keyword evidence="9 13" id="KW-1133">Transmembrane helix</keyword>
<evidence type="ECO:0000256" key="11">
    <source>
        <dbReference type="ARBA" id="ARBA00023136"/>
    </source>
</evidence>
<keyword evidence="4" id="KW-1003">Cell membrane</keyword>
<feature type="transmembrane region" description="Helical" evidence="13">
    <location>
        <begin position="269"/>
        <end position="288"/>
    </location>
</feature>
<reference evidence="14 15" key="1">
    <citation type="submission" date="2019-07" db="EMBL/GenBank/DDBJ databases">
        <title>Thalassofilum flectens gen. nov., sp. nov., a novel moderate thermophilic anaerobe from a shallow sea hot spring in Kunashir Island (Russia), representing a new family in the order Bacteroidales, and proposal of Thalassofilacea fam. nov.</title>
        <authorList>
            <person name="Kochetkova T.V."/>
            <person name="Podosokorskaya O.A."/>
            <person name="Novikov A."/>
            <person name="Elcheninov A.G."/>
            <person name="Toshchakov S.V."/>
            <person name="Kublanov I.V."/>
        </authorList>
    </citation>
    <scope>NUCLEOTIDE SEQUENCE [LARGE SCALE GENOMIC DNA]</scope>
    <source>
        <strain evidence="14 15">38-H</strain>
    </source>
</reference>
<evidence type="ECO:0000256" key="7">
    <source>
        <dbReference type="ARBA" id="ARBA00022692"/>
    </source>
</evidence>
<feature type="transmembrane region" description="Helical" evidence="13">
    <location>
        <begin position="323"/>
        <end position="343"/>
    </location>
</feature>
<feature type="transmembrane region" description="Helical" evidence="13">
    <location>
        <begin position="451"/>
        <end position="475"/>
    </location>
</feature>
<feature type="transmembrane region" description="Helical" evidence="13">
    <location>
        <begin position="37"/>
        <end position="57"/>
    </location>
</feature>
<dbReference type="Pfam" id="PF02386">
    <property type="entry name" value="TrkH"/>
    <property type="match status" value="1"/>
</dbReference>
<comment type="subcellular location">
    <subcellularLocation>
        <location evidence="1">Cell inner membrane</location>
        <topology evidence="1">Multi-pass membrane protein</topology>
    </subcellularLocation>
</comment>
<dbReference type="AlphaFoldDB" id="A0A7D3Y491"/>
<dbReference type="GO" id="GO:0046872">
    <property type="term" value="F:metal ion binding"/>
    <property type="evidence" value="ECO:0007669"/>
    <property type="project" value="UniProtKB-KW"/>
</dbReference>
<evidence type="ECO:0000256" key="13">
    <source>
        <dbReference type="SAM" id="Phobius"/>
    </source>
</evidence>
<dbReference type="PANTHER" id="PTHR32024:SF2">
    <property type="entry name" value="TRK SYSTEM POTASSIUM UPTAKE PROTEIN TRKG-RELATED"/>
    <property type="match status" value="1"/>
</dbReference>
<gene>
    <name evidence="14" type="ORF">FHG85_06100</name>
</gene>
<feature type="transmembrane region" description="Helical" evidence="13">
    <location>
        <begin position="388"/>
        <end position="413"/>
    </location>
</feature>
<feature type="transmembrane region" description="Helical" evidence="13">
    <location>
        <begin position="131"/>
        <end position="151"/>
    </location>
</feature>
<dbReference type="InterPro" id="IPR003445">
    <property type="entry name" value="Cat_transpt"/>
</dbReference>
<feature type="transmembrane region" description="Helical" evidence="13">
    <location>
        <begin position="69"/>
        <end position="90"/>
    </location>
</feature>
<keyword evidence="15" id="KW-1185">Reference proteome</keyword>
<evidence type="ECO:0000256" key="6">
    <source>
        <dbReference type="ARBA" id="ARBA00022538"/>
    </source>
</evidence>
<feature type="transmembrane region" description="Helical" evidence="13">
    <location>
        <begin position="12"/>
        <end position="31"/>
    </location>
</feature>
<evidence type="ECO:0000256" key="1">
    <source>
        <dbReference type="ARBA" id="ARBA00004429"/>
    </source>
</evidence>
<feature type="binding site" evidence="12">
    <location>
        <position position="110"/>
    </location>
    <ligand>
        <name>K(+)</name>
        <dbReference type="ChEBI" id="CHEBI:29103"/>
    </ligand>
</feature>
<feature type="binding site" evidence="12">
    <location>
        <position position="109"/>
    </location>
    <ligand>
        <name>K(+)</name>
        <dbReference type="ChEBI" id="CHEBI:29103"/>
    </ligand>
</feature>
<dbReference type="PANTHER" id="PTHR32024">
    <property type="entry name" value="TRK SYSTEM POTASSIUM UPTAKE PROTEIN TRKG-RELATED"/>
    <property type="match status" value="1"/>
</dbReference>
<keyword evidence="7 13" id="KW-0812">Transmembrane</keyword>
<sequence length="479" mass="52963">MRLHVILRYIGMVMLLNAAFIFISFLISFYHRDSGQLPLLFSFLITLLWGIFPLVFVPKTTNLFNKEGYLVVVLSWILSCFFGSLPFLLYGGEFTFVKALFESVSGYTTTGASILNNVEALPKGILFWRSSMHWIGGVGIVVFVLIVLPSLGKAQMTLSKMEISPLAQEDFKFRTRKMLNIILVVYVGLTALEVILLKIFGMSLFDAINHAFATVATGGFSTKNTSIASFNSVPIELTIIVFMFLSGIHFGLLYSTLTLKKKNIFTSPIVRYYFIATIIGIVLVTFNLHGKVYSSWSESLRYASFQVVSLSTTTGFANADSSIWPPFSILIILFFTIQCACAGSTSGGMKLDRVFIFLKALKGQIKKLQHPQAVIPVRIGNKTISEDIINSVVLFIVFYILILFISTLLLTALGYDTLTSFSATAACIGNAGPGFGLVGSLSNYSTLSNPALIILSFVMLLGRLEIFGLLLLFMVKSWR</sequence>
<feature type="binding site" evidence="12">
    <location>
        <position position="313"/>
    </location>
    <ligand>
        <name>K(+)</name>
        <dbReference type="ChEBI" id="CHEBI:29103"/>
    </ligand>
</feature>